<name>A0A1J5TEQ4_9ZZZZ</name>
<evidence type="ECO:0000313" key="9">
    <source>
        <dbReference type="EMBL" id="OIR19425.1"/>
    </source>
</evidence>
<feature type="transmembrane region" description="Helical" evidence="7">
    <location>
        <begin position="60"/>
        <end position="89"/>
    </location>
</feature>
<keyword evidence="4" id="KW-0249">Electron transport</keyword>
<organism evidence="9">
    <name type="scientific">mine drainage metagenome</name>
    <dbReference type="NCBI Taxonomy" id="410659"/>
    <lineage>
        <taxon>unclassified sequences</taxon>
        <taxon>metagenomes</taxon>
        <taxon>ecological metagenomes</taxon>
    </lineage>
</organism>
<dbReference type="GO" id="GO:0046872">
    <property type="term" value="F:metal ion binding"/>
    <property type="evidence" value="ECO:0007669"/>
    <property type="project" value="UniProtKB-KW"/>
</dbReference>
<dbReference type="Pfam" id="PF12801">
    <property type="entry name" value="Fer4_5"/>
    <property type="match status" value="1"/>
</dbReference>
<dbReference type="EMBL" id="MLJW01000001">
    <property type="protein sequence ID" value="OIR19425.1"/>
    <property type="molecule type" value="Genomic_DNA"/>
</dbReference>
<feature type="domain" description="4Fe-4S ferredoxin-type" evidence="8">
    <location>
        <begin position="66"/>
        <end position="108"/>
    </location>
</feature>
<reference evidence="9" key="1">
    <citation type="submission" date="2016-10" db="EMBL/GenBank/DDBJ databases">
        <title>Sequence of Gallionella enrichment culture.</title>
        <authorList>
            <person name="Poehlein A."/>
            <person name="Muehling M."/>
            <person name="Daniel R."/>
        </authorList>
    </citation>
    <scope>NUCLEOTIDE SEQUENCE</scope>
</reference>
<keyword evidence="5" id="KW-0408">Iron</keyword>
<dbReference type="InterPro" id="IPR051684">
    <property type="entry name" value="Electron_Trans/Redox"/>
</dbReference>
<dbReference type="PANTHER" id="PTHR30176:SF3">
    <property type="entry name" value="FERREDOXIN-TYPE PROTEIN NAPH"/>
    <property type="match status" value="1"/>
</dbReference>
<dbReference type="PANTHER" id="PTHR30176">
    <property type="entry name" value="FERREDOXIN-TYPE PROTEIN NAPH"/>
    <property type="match status" value="1"/>
</dbReference>
<keyword evidence="1" id="KW-0813">Transport</keyword>
<gene>
    <name evidence="9" type="ORF">GALL_03060</name>
</gene>
<comment type="caution">
    <text evidence="9">The sequence shown here is derived from an EMBL/GenBank/DDBJ whole genome shotgun (WGS) entry which is preliminary data.</text>
</comment>
<evidence type="ECO:0000256" key="3">
    <source>
        <dbReference type="ARBA" id="ARBA00022723"/>
    </source>
</evidence>
<sequence length="410" mass="45942">MGKQMATPQFKPKYHWTRRATQFGMLLLVILIPILGLFRIDFATASFFIRDLQVEWTNYPFLIGLVLVVGTAPVITYMTVGSIFCGWACPQNLFSEMANGLTHTLLGKRADVRVDGPGMVVAASKNKALNWLVLGASFLLASAVLAYFFLMFFYTRSDMWDFVTGASGRRPSMIVMYWMTTFFIFIDIATVRYLYCDYPCLYRVGLRLFRSPDALHVSYDASRASECEKCNYCATTCITDIEPTNIRITDTCVDCGECIDACDRLHAKSGTIGLLRFKVGESDERMTWRKMLGKVFARSRWLVVAIFLLGCVFMIWGAEAAAQKIADKEKRMREDQKIQRIADVCNRQCAPLQATCSSKNMAGCYRASACVCECTLQQDPASPSADSLRQCVRNGTAHAQASVLSTPLAR</sequence>
<evidence type="ECO:0000256" key="6">
    <source>
        <dbReference type="ARBA" id="ARBA00023014"/>
    </source>
</evidence>
<dbReference type="GO" id="GO:0005886">
    <property type="term" value="C:plasma membrane"/>
    <property type="evidence" value="ECO:0007669"/>
    <property type="project" value="TreeGrafter"/>
</dbReference>
<keyword evidence="7" id="KW-1133">Transmembrane helix</keyword>
<accession>A0A1J5TEQ4</accession>
<proteinExistence type="predicted"/>
<feature type="transmembrane region" description="Helical" evidence="7">
    <location>
        <begin position="299"/>
        <end position="318"/>
    </location>
</feature>
<feature type="transmembrane region" description="Helical" evidence="7">
    <location>
        <begin position="20"/>
        <end position="40"/>
    </location>
</feature>
<keyword evidence="2" id="KW-0004">4Fe-4S</keyword>
<evidence type="ECO:0000256" key="2">
    <source>
        <dbReference type="ARBA" id="ARBA00022485"/>
    </source>
</evidence>
<evidence type="ECO:0000256" key="5">
    <source>
        <dbReference type="ARBA" id="ARBA00023004"/>
    </source>
</evidence>
<evidence type="ECO:0000259" key="8">
    <source>
        <dbReference type="Pfam" id="PF12801"/>
    </source>
</evidence>
<keyword evidence="3" id="KW-0479">Metal-binding</keyword>
<evidence type="ECO:0000256" key="1">
    <source>
        <dbReference type="ARBA" id="ARBA00022448"/>
    </source>
</evidence>
<evidence type="ECO:0000256" key="7">
    <source>
        <dbReference type="SAM" id="Phobius"/>
    </source>
</evidence>
<dbReference type="InterPro" id="IPR017896">
    <property type="entry name" value="4Fe4S_Fe-S-bd"/>
</dbReference>
<evidence type="ECO:0000256" key="4">
    <source>
        <dbReference type="ARBA" id="ARBA00022982"/>
    </source>
</evidence>
<keyword evidence="6" id="KW-0411">Iron-sulfur</keyword>
<feature type="transmembrane region" description="Helical" evidence="7">
    <location>
        <begin position="129"/>
        <end position="154"/>
    </location>
</feature>
<dbReference type="GO" id="GO:0051539">
    <property type="term" value="F:4 iron, 4 sulfur cluster binding"/>
    <property type="evidence" value="ECO:0007669"/>
    <property type="project" value="UniProtKB-KW"/>
</dbReference>
<dbReference type="SUPFAM" id="SSF54862">
    <property type="entry name" value="4Fe-4S ferredoxins"/>
    <property type="match status" value="1"/>
</dbReference>
<keyword evidence="7" id="KW-0472">Membrane</keyword>
<protein>
    <submittedName>
        <fullName evidence="9">Quinol dehydrogenase membrane component</fullName>
    </submittedName>
</protein>
<keyword evidence="7" id="KW-0812">Transmembrane</keyword>
<feature type="transmembrane region" description="Helical" evidence="7">
    <location>
        <begin position="174"/>
        <end position="195"/>
    </location>
</feature>
<dbReference type="AlphaFoldDB" id="A0A1J5TEQ4"/>